<reference evidence="6" key="1">
    <citation type="submission" date="2016-10" db="EMBL/GenBank/DDBJ databases">
        <authorList>
            <person name="Varghese N."/>
            <person name="Submissions S."/>
        </authorList>
    </citation>
    <scope>NUCLEOTIDE SEQUENCE [LARGE SCALE GENOMIC DNA]</scope>
    <source>
        <strain evidence="6">DSM 46136</strain>
    </source>
</reference>
<evidence type="ECO:0000313" key="5">
    <source>
        <dbReference type="EMBL" id="SFU09986.1"/>
    </source>
</evidence>
<dbReference type="CDD" id="cd07381">
    <property type="entry name" value="MPP_CapA"/>
    <property type="match status" value="1"/>
</dbReference>
<feature type="compositionally biased region" description="Low complexity" evidence="2">
    <location>
        <begin position="48"/>
        <end position="71"/>
    </location>
</feature>
<sequence>MPPPRRSSRPGSALLLRLLSTATLWLVAACSADSPVDQAAAQESTPSASAGTEATPEPTPSTTSSAPPESEAGVAISAVGDVIMGATPELPPDDGRHLFDAVADRLFGDIVLGNLDQALTDVATSDKCGGDSSGCFAFRAPPWYAMVLDEAGFTVMNLANNHTHDFGDQGVLDTQAALSAAGLQYTGMPGQITWQDVGSLRVAIVGFAPYGWSQSLLDIPAAVQLVASADEEADLVLVTIHAGAEGVDYTHVRPGSEIFLGENRGDAVAFSHAVIDAGADAVLGAGPHVLRGMEWYRGRLIAYSMGNFLGYETLSNAGPAGIGGIVSLRLTSDGTWDGGSLVGTVMADPGVPQIDPAQQALAMVRVLSSADFGPCGVGISPTGTLGPPTC</sequence>
<evidence type="ECO:0000313" key="6">
    <source>
        <dbReference type="Proteomes" id="UP000199546"/>
    </source>
</evidence>
<dbReference type="AlphaFoldDB" id="A0A1I7DEI9"/>
<evidence type="ECO:0000256" key="2">
    <source>
        <dbReference type="SAM" id="MobiDB-lite"/>
    </source>
</evidence>
<keyword evidence="3" id="KW-0732">Signal</keyword>
<dbReference type="InterPro" id="IPR019079">
    <property type="entry name" value="Capsule_synth_CapA"/>
</dbReference>
<gene>
    <name evidence="5" type="ORF">SAMN05660657_05674</name>
</gene>
<feature type="signal peptide" evidence="3">
    <location>
        <begin position="1"/>
        <end position="28"/>
    </location>
</feature>
<dbReference type="PANTHER" id="PTHR33393:SF11">
    <property type="entry name" value="POLYGLUTAMINE SYNTHESIS ACCESSORY PROTEIN RV0574C-RELATED"/>
    <property type="match status" value="1"/>
</dbReference>
<dbReference type="SMART" id="SM00854">
    <property type="entry name" value="PGA_cap"/>
    <property type="match status" value="1"/>
</dbReference>
<name>A0A1I7DEI9_9ACTN</name>
<accession>A0A1I7DEI9</accession>
<dbReference type="SUPFAM" id="SSF56300">
    <property type="entry name" value="Metallo-dependent phosphatases"/>
    <property type="match status" value="1"/>
</dbReference>
<feature type="chain" id="PRO_5039573808" evidence="3">
    <location>
        <begin position="29"/>
        <end position="390"/>
    </location>
</feature>
<dbReference type="EMBL" id="FPBA01000050">
    <property type="protein sequence ID" value="SFU09986.1"/>
    <property type="molecule type" value="Genomic_DNA"/>
</dbReference>
<dbReference type="STRING" id="1296565.SAMN05660657_05674"/>
<dbReference type="InterPro" id="IPR052169">
    <property type="entry name" value="CW_Biosynth-Accessory"/>
</dbReference>
<comment type="similarity">
    <text evidence="1">Belongs to the CapA family.</text>
</comment>
<dbReference type="InterPro" id="IPR029052">
    <property type="entry name" value="Metallo-depent_PP-like"/>
</dbReference>
<dbReference type="PANTHER" id="PTHR33393">
    <property type="entry name" value="POLYGLUTAMINE SYNTHESIS ACCESSORY PROTEIN RV0574C-RELATED"/>
    <property type="match status" value="1"/>
</dbReference>
<dbReference type="Proteomes" id="UP000199546">
    <property type="component" value="Unassembled WGS sequence"/>
</dbReference>
<organism evidence="5 6">
    <name type="scientific">Geodermatophilus amargosae</name>
    <dbReference type="NCBI Taxonomy" id="1296565"/>
    <lineage>
        <taxon>Bacteria</taxon>
        <taxon>Bacillati</taxon>
        <taxon>Actinomycetota</taxon>
        <taxon>Actinomycetes</taxon>
        <taxon>Geodermatophilales</taxon>
        <taxon>Geodermatophilaceae</taxon>
        <taxon>Geodermatophilus</taxon>
    </lineage>
</organism>
<feature type="region of interest" description="Disordered" evidence="2">
    <location>
        <begin position="35"/>
        <end position="71"/>
    </location>
</feature>
<proteinExistence type="inferred from homology"/>
<keyword evidence="6" id="KW-1185">Reference proteome</keyword>
<feature type="domain" description="Capsule synthesis protein CapA" evidence="4">
    <location>
        <begin position="75"/>
        <end position="312"/>
    </location>
</feature>
<evidence type="ECO:0000256" key="3">
    <source>
        <dbReference type="SAM" id="SignalP"/>
    </source>
</evidence>
<dbReference type="PROSITE" id="PS51257">
    <property type="entry name" value="PROKAR_LIPOPROTEIN"/>
    <property type="match status" value="1"/>
</dbReference>
<dbReference type="Pfam" id="PF09587">
    <property type="entry name" value="PGA_cap"/>
    <property type="match status" value="1"/>
</dbReference>
<evidence type="ECO:0000256" key="1">
    <source>
        <dbReference type="ARBA" id="ARBA00005662"/>
    </source>
</evidence>
<dbReference type="Gene3D" id="3.60.21.10">
    <property type="match status" value="1"/>
</dbReference>
<evidence type="ECO:0000259" key="4">
    <source>
        <dbReference type="SMART" id="SM00854"/>
    </source>
</evidence>
<protein>
    <submittedName>
        <fullName evidence="5">Capsule synthesis protein PGA_cap</fullName>
    </submittedName>
</protein>